<reference evidence="1 2" key="1">
    <citation type="journal article" date="2022" name="Nat. Ecol. Evol.">
        <title>A masculinizing supergene underlies an exaggerated male reproductive morph in a spider.</title>
        <authorList>
            <person name="Hendrickx F."/>
            <person name="De Corte Z."/>
            <person name="Sonet G."/>
            <person name="Van Belleghem S.M."/>
            <person name="Kostlbacher S."/>
            <person name="Vangestel C."/>
        </authorList>
    </citation>
    <scope>NUCLEOTIDE SEQUENCE [LARGE SCALE GENOMIC DNA]</scope>
    <source>
        <strain evidence="1">W744_W776</strain>
    </source>
</reference>
<organism evidence="1 2">
    <name type="scientific">Oedothorax gibbosus</name>
    <dbReference type="NCBI Taxonomy" id="931172"/>
    <lineage>
        <taxon>Eukaryota</taxon>
        <taxon>Metazoa</taxon>
        <taxon>Ecdysozoa</taxon>
        <taxon>Arthropoda</taxon>
        <taxon>Chelicerata</taxon>
        <taxon>Arachnida</taxon>
        <taxon>Araneae</taxon>
        <taxon>Araneomorphae</taxon>
        <taxon>Entelegynae</taxon>
        <taxon>Araneoidea</taxon>
        <taxon>Linyphiidae</taxon>
        <taxon>Erigoninae</taxon>
        <taxon>Oedothorax</taxon>
    </lineage>
</organism>
<evidence type="ECO:0000313" key="2">
    <source>
        <dbReference type="Proteomes" id="UP000827092"/>
    </source>
</evidence>
<dbReference type="AlphaFoldDB" id="A0AAV6V099"/>
<keyword evidence="2" id="KW-1185">Reference proteome</keyword>
<accession>A0AAV6V099</accession>
<comment type="caution">
    <text evidence="1">The sequence shown here is derived from an EMBL/GenBank/DDBJ whole genome shotgun (WGS) entry which is preliminary data.</text>
</comment>
<dbReference type="Proteomes" id="UP000827092">
    <property type="component" value="Unassembled WGS sequence"/>
</dbReference>
<name>A0AAV6V099_9ARAC</name>
<sequence length="94" mass="10605">MSTKNFKVHLPPSRNGGNALLEHLNQPPILFVPHRFSLLMNPSTNHSPPLFFSNILSGVFGKTKEQEKREGKSSVKGLADWKIVKGRKVSKWLK</sequence>
<dbReference type="EMBL" id="JAFNEN010000198">
    <property type="protein sequence ID" value="KAG8189974.1"/>
    <property type="molecule type" value="Genomic_DNA"/>
</dbReference>
<gene>
    <name evidence="1" type="ORF">JTE90_001434</name>
</gene>
<evidence type="ECO:0000313" key="1">
    <source>
        <dbReference type="EMBL" id="KAG8189974.1"/>
    </source>
</evidence>
<protein>
    <submittedName>
        <fullName evidence="1">Uncharacterized protein</fullName>
    </submittedName>
</protein>
<proteinExistence type="predicted"/>